<dbReference type="PANTHER" id="PTHR46211:SF14">
    <property type="entry name" value="GLYCEROPHOSPHODIESTER PHOSPHODIESTERASE"/>
    <property type="match status" value="1"/>
</dbReference>
<evidence type="ECO:0000313" key="2">
    <source>
        <dbReference type="Proteomes" id="UP001470230"/>
    </source>
</evidence>
<dbReference type="InterPro" id="IPR017946">
    <property type="entry name" value="PLC-like_Pdiesterase_TIM-brl"/>
</dbReference>
<dbReference type="EMBL" id="JAPFFF010000005">
    <property type="protein sequence ID" value="KAK8890404.1"/>
    <property type="molecule type" value="Genomic_DNA"/>
</dbReference>
<evidence type="ECO:0000313" key="1">
    <source>
        <dbReference type="EMBL" id="KAK8890404.1"/>
    </source>
</evidence>
<name>A0ABR2KH48_9EUKA</name>
<keyword evidence="2" id="KW-1185">Reference proteome</keyword>
<dbReference type="PANTHER" id="PTHR46211">
    <property type="entry name" value="GLYCEROPHOSPHORYL DIESTER PHOSPHODIESTERASE"/>
    <property type="match status" value="1"/>
</dbReference>
<comment type="caution">
    <text evidence="1">The sequence shown here is derived from an EMBL/GenBank/DDBJ whole genome shotgun (WGS) entry which is preliminary data.</text>
</comment>
<protein>
    <recommendedName>
        <fullName evidence="3">GP-PDE domain-containing protein</fullName>
    </recommendedName>
</protein>
<sequence length="221" mass="25070">MKTLITAHSGSDNTPDNSLEFVSYALKTSADALEIDVRKLNGKLVISHDEASDNLPTLQDAFSLVIQHPSMKVNCDLKESNLELEVCQLAASNHLEKRLILTGTVNADLFPMHEFPDVQVYLNIELYVPNLYLNYREIPDFELKAAEEILKVCHRSKINTVNINQVIVTRRFIEILKKEGVGISAWTVDIPLEMDWFFSKGVTNMTTRNLAVALKRRLDQK</sequence>
<organism evidence="1 2">
    <name type="scientific">Tritrichomonas musculus</name>
    <dbReference type="NCBI Taxonomy" id="1915356"/>
    <lineage>
        <taxon>Eukaryota</taxon>
        <taxon>Metamonada</taxon>
        <taxon>Parabasalia</taxon>
        <taxon>Tritrichomonadida</taxon>
        <taxon>Tritrichomonadidae</taxon>
        <taxon>Tritrichomonas</taxon>
    </lineage>
</organism>
<gene>
    <name evidence="1" type="ORF">M9Y10_035180</name>
</gene>
<accession>A0ABR2KH48</accession>
<proteinExistence type="predicted"/>
<dbReference type="Proteomes" id="UP001470230">
    <property type="component" value="Unassembled WGS sequence"/>
</dbReference>
<evidence type="ECO:0008006" key="3">
    <source>
        <dbReference type="Google" id="ProtNLM"/>
    </source>
</evidence>
<dbReference type="Gene3D" id="3.20.20.190">
    <property type="entry name" value="Phosphatidylinositol (PI) phosphodiesterase"/>
    <property type="match status" value="2"/>
</dbReference>
<reference evidence="1 2" key="1">
    <citation type="submission" date="2024-04" db="EMBL/GenBank/DDBJ databases">
        <title>Tritrichomonas musculus Genome.</title>
        <authorList>
            <person name="Alves-Ferreira E."/>
            <person name="Grigg M."/>
            <person name="Lorenzi H."/>
            <person name="Galac M."/>
        </authorList>
    </citation>
    <scope>NUCLEOTIDE SEQUENCE [LARGE SCALE GENOMIC DNA]</scope>
    <source>
        <strain evidence="1 2">EAF2021</strain>
    </source>
</reference>
<dbReference type="CDD" id="cd08556">
    <property type="entry name" value="GDPD"/>
    <property type="match status" value="1"/>
</dbReference>
<dbReference type="SUPFAM" id="SSF51695">
    <property type="entry name" value="PLC-like phosphodiesterases"/>
    <property type="match status" value="1"/>
</dbReference>